<feature type="compositionally biased region" description="Polar residues" evidence="1">
    <location>
        <begin position="1"/>
        <end position="47"/>
    </location>
</feature>
<sequence>MTHNQRSNKQPETPQTHLKTPSSRSSPPLTARVSKSTISKRTASPRVSASKHPRKKAPLFGSHAQSTLTQIDFVTQTTQPDDQEELEYLDGDERSNTKHNGSKTLNENSDDDTEYKPSSRARSTRSTFEPNDDHPKRRRKSAAPNSKVTALGDSIRKSQTPRASVGPKGKQKSTEKPAAMRDKTLTQMHFVRRFIPLDIDDDDNDVDMRYLPTKKPVEKTPRELESKDPEIKKRLTPNSVKRTRRAFEAELDLSTGEPISDPATSQARDNGSIPHTRPNTEGPKTPRHPKFEVPSSQSPESPGLAIITSSQFRSATRSPLKRKSPNFTNYLQNRVKKEPPKSPRLAKDHQDQVNTSTGETPRASLPQGSATPAQNPTTFAEKLASFGVSDEPTNQRPNDQEPPRTQGERLVVYETDAETNQSDSEYDMNDDPGTPSRVQESQVENTHEQDENSDLLFDDESQELPLPGVGFSSNLDDGPQSEAPMSDASLYYQRLPATQFPHEPIPTLNTQKLSELFPSEGATQYTKFGSRSAHKPDLSYHKFPGPFSLQSQEGEEREIVPESSPAREQDVTTEESQVVFQRPPVPESIIQVESSQPVDRGDSGAGRLLSRSQLLTSSVMESVPLPNFWMGSQDSVGEPYSLS</sequence>
<feature type="compositionally biased region" description="Polar residues" evidence="1">
    <location>
        <begin position="120"/>
        <end position="129"/>
    </location>
</feature>
<accession>A0AAD6HMW1</accession>
<feature type="compositionally biased region" description="Basic and acidic residues" evidence="1">
    <location>
        <begin position="172"/>
        <end position="184"/>
    </location>
</feature>
<protein>
    <submittedName>
        <fullName evidence="2">Uncharacterized protein</fullName>
    </submittedName>
</protein>
<feature type="compositionally biased region" description="Basic and acidic residues" evidence="1">
    <location>
        <begin position="215"/>
        <end position="233"/>
    </location>
</feature>
<feature type="compositionally biased region" description="Basic and acidic residues" evidence="1">
    <location>
        <begin position="557"/>
        <end position="570"/>
    </location>
</feature>
<evidence type="ECO:0000256" key="1">
    <source>
        <dbReference type="SAM" id="MobiDB-lite"/>
    </source>
</evidence>
<feature type="compositionally biased region" description="Polar residues" evidence="1">
    <location>
        <begin position="63"/>
        <end position="80"/>
    </location>
</feature>
<reference evidence="2" key="2">
    <citation type="submission" date="2023-01" db="EMBL/GenBank/DDBJ databases">
        <authorList>
            <person name="Petersen C."/>
        </authorList>
    </citation>
    <scope>NUCLEOTIDE SEQUENCE</scope>
    <source>
        <strain evidence="2">IBT 17514</strain>
    </source>
</reference>
<dbReference type="Proteomes" id="UP001215712">
    <property type="component" value="Unassembled WGS sequence"/>
</dbReference>
<gene>
    <name evidence="2" type="ORF">N7493_005174</name>
</gene>
<feature type="compositionally biased region" description="Basic and acidic residues" evidence="1">
    <location>
        <begin position="335"/>
        <end position="351"/>
    </location>
</feature>
<dbReference type="EMBL" id="JAQJAN010000006">
    <property type="protein sequence ID" value="KAJ5727354.1"/>
    <property type="molecule type" value="Genomic_DNA"/>
</dbReference>
<proteinExistence type="predicted"/>
<organism evidence="2 3">
    <name type="scientific">Penicillium malachiteum</name>
    <dbReference type="NCBI Taxonomy" id="1324776"/>
    <lineage>
        <taxon>Eukaryota</taxon>
        <taxon>Fungi</taxon>
        <taxon>Dikarya</taxon>
        <taxon>Ascomycota</taxon>
        <taxon>Pezizomycotina</taxon>
        <taxon>Eurotiomycetes</taxon>
        <taxon>Eurotiomycetidae</taxon>
        <taxon>Eurotiales</taxon>
        <taxon>Aspergillaceae</taxon>
        <taxon>Penicillium</taxon>
    </lineage>
</organism>
<comment type="caution">
    <text evidence="2">The sequence shown here is derived from an EMBL/GenBank/DDBJ whole genome shotgun (WGS) entry which is preliminary data.</text>
</comment>
<feature type="compositionally biased region" description="Polar residues" evidence="1">
    <location>
        <begin position="307"/>
        <end position="317"/>
    </location>
</feature>
<feature type="compositionally biased region" description="Polar residues" evidence="1">
    <location>
        <begin position="366"/>
        <end position="378"/>
    </location>
</feature>
<feature type="region of interest" description="Disordered" evidence="1">
    <location>
        <begin position="529"/>
        <end position="579"/>
    </location>
</feature>
<feature type="compositionally biased region" description="Acidic residues" evidence="1">
    <location>
        <begin position="451"/>
        <end position="462"/>
    </location>
</feature>
<evidence type="ECO:0000313" key="3">
    <source>
        <dbReference type="Proteomes" id="UP001215712"/>
    </source>
</evidence>
<dbReference type="AlphaFoldDB" id="A0AAD6HMW1"/>
<reference evidence="2" key="1">
    <citation type="journal article" date="2023" name="IMA Fungus">
        <title>Comparative genomic study of the Penicillium genus elucidates a diverse pangenome and 15 lateral gene transfer events.</title>
        <authorList>
            <person name="Petersen C."/>
            <person name="Sorensen T."/>
            <person name="Nielsen M.R."/>
            <person name="Sondergaard T.E."/>
            <person name="Sorensen J.L."/>
            <person name="Fitzpatrick D.A."/>
            <person name="Frisvad J.C."/>
            <person name="Nielsen K.L."/>
        </authorList>
    </citation>
    <scope>NUCLEOTIDE SEQUENCE</scope>
    <source>
        <strain evidence="2">IBT 17514</strain>
    </source>
</reference>
<feature type="compositionally biased region" description="Acidic residues" evidence="1">
    <location>
        <begin position="81"/>
        <end position="90"/>
    </location>
</feature>
<name>A0AAD6HMW1_9EURO</name>
<feature type="region of interest" description="Disordered" evidence="1">
    <location>
        <begin position="1"/>
        <end position="184"/>
    </location>
</feature>
<evidence type="ECO:0000313" key="2">
    <source>
        <dbReference type="EMBL" id="KAJ5727354.1"/>
    </source>
</evidence>
<feature type="compositionally biased region" description="Polar residues" evidence="1">
    <location>
        <begin position="98"/>
        <end position="107"/>
    </location>
</feature>
<keyword evidence="3" id="KW-1185">Reference proteome</keyword>
<feature type="region of interest" description="Disordered" evidence="1">
    <location>
        <begin position="210"/>
        <end position="486"/>
    </location>
</feature>